<dbReference type="AlphaFoldDB" id="A0A892ZHI5"/>
<keyword evidence="4" id="KW-0489">Methyltransferase</keyword>
<evidence type="ECO:0000256" key="8">
    <source>
        <dbReference type="ARBA" id="ARBA00049348"/>
    </source>
</evidence>
<evidence type="ECO:0000256" key="3">
    <source>
        <dbReference type="ARBA" id="ARBA00011918"/>
    </source>
</evidence>
<sequence length="156" mass="16940">MKASMYSRYYTAPCSVIRVDFDDNHSLLALNWAEAVPPWAEMLSGHWADTLNAYFSGSLKQFAHPVSRNGTAFQQKVWQAIAQIPYGQVASYGDIARAIGSAPRAVGQACGKNPLPIIVPCHRVVSSSGLGGFSFGGDEASLAIKRWLLQHEGATW</sequence>
<dbReference type="Proteomes" id="UP000653156">
    <property type="component" value="Chromosome"/>
</dbReference>
<protein>
    <recommendedName>
        <fullName evidence="3">methylated-DNA--[protein]-cysteine S-methyltransferase</fullName>
        <ecNumber evidence="3">2.1.1.63</ecNumber>
    </recommendedName>
</protein>
<dbReference type="RefSeq" id="WP_230338494.1">
    <property type="nucleotide sequence ID" value="NZ_CP069798.1"/>
</dbReference>
<dbReference type="CDD" id="cd06445">
    <property type="entry name" value="ATase"/>
    <property type="match status" value="1"/>
</dbReference>
<proteinExistence type="inferred from homology"/>
<gene>
    <name evidence="10" type="ORF">JQU52_10820</name>
</gene>
<reference evidence="10" key="1">
    <citation type="submission" date="2021-02" db="EMBL/GenBank/DDBJ databases">
        <title>Neisseriaceae sp. 26B isolated from the cloaca of a Common Toad-headed Turtle (Mesoclemmys nasuta).</title>
        <authorList>
            <person name="Spergser J."/>
            <person name="Busse H.-J."/>
        </authorList>
    </citation>
    <scope>NUCLEOTIDE SEQUENCE</scope>
    <source>
        <strain evidence="10">26B</strain>
    </source>
</reference>
<comment type="similarity">
    <text evidence="2">Belongs to the MGMT family.</text>
</comment>
<dbReference type="NCBIfam" id="TIGR00589">
    <property type="entry name" value="ogt"/>
    <property type="match status" value="1"/>
</dbReference>
<dbReference type="KEGG" id="ptes:JQU52_10820"/>
<keyword evidence="5" id="KW-0808">Transferase</keyword>
<dbReference type="FunFam" id="1.10.10.10:FF:000214">
    <property type="entry name" value="Methylated-DNA--protein-cysteine methyltransferase"/>
    <property type="match status" value="1"/>
</dbReference>
<dbReference type="PANTHER" id="PTHR10815:SF13">
    <property type="entry name" value="METHYLATED-DNA--PROTEIN-CYSTEINE METHYLTRANSFERASE"/>
    <property type="match status" value="1"/>
</dbReference>
<dbReference type="PANTHER" id="PTHR10815">
    <property type="entry name" value="METHYLATED-DNA--PROTEIN-CYSTEINE METHYLTRANSFERASE"/>
    <property type="match status" value="1"/>
</dbReference>
<evidence type="ECO:0000256" key="5">
    <source>
        <dbReference type="ARBA" id="ARBA00022679"/>
    </source>
</evidence>
<keyword evidence="7" id="KW-0234">DNA repair</keyword>
<dbReference type="InterPro" id="IPR036217">
    <property type="entry name" value="MethylDNA_cys_MeTrfase_DNAb"/>
</dbReference>
<dbReference type="SUPFAM" id="SSF53155">
    <property type="entry name" value="Methylated DNA-protein cysteine methyltransferase domain"/>
    <property type="match status" value="1"/>
</dbReference>
<name>A0A892ZHI5_9NEIS</name>
<evidence type="ECO:0000313" key="10">
    <source>
        <dbReference type="EMBL" id="QRQ81206.1"/>
    </source>
</evidence>
<dbReference type="InterPro" id="IPR036631">
    <property type="entry name" value="MGMT_N_sf"/>
</dbReference>
<comment type="catalytic activity">
    <reaction evidence="8">
        <text>a 6-O-methyl-2'-deoxyguanosine in DNA + L-cysteinyl-[protein] = S-methyl-L-cysteinyl-[protein] + a 2'-deoxyguanosine in DNA</text>
        <dbReference type="Rhea" id="RHEA:24000"/>
        <dbReference type="Rhea" id="RHEA-COMP:10131"/>
        <dbReference type="Rhea" id="RHEA-COMP:10132"/>
        <dbReference type="Rhea" id="RHEA-COMP:11367"/>
        <dbReference type="Rhea" id="RHEA-COMP:11368"/>
        <dbReference type="ChEBI" id="CHEBI:29950"/>
        <dbReference type="ChEBI" id="CHEBI:82612"/>
        <dbReference type="ChEBI" id="CHEBI:85445"/>
        <dbReference type="ChEBI" id="CHEBI:85448"/>
        <dbReference type="EC" id="2.1.1.63"/>
    </reaction>
</comment>
<dbReference type="EMBL" id="CP069798">
    <property type="protein sequence ID" value="QRQ81206.1"/>
    <property type="molecule type" value="Genomic_DNA"/>
</dbReference>
<dbReference type="GO" id="GO:0032259">
    <property type="term" value="P:methylation"/>
    <property type="evidence" value="ECO:0007669"/>
    <property type="project" value="UniProtKB-KW"/>
</dbReference>
<dbReference type="InterPro" id="IPR001497">
    <property type="entry name" value="MethylDNA_cys_MeTrfase_AS"/>
</dbReference>
<evidence type="ECO:0000313" key="11">
    <source>
        <dbReference type="Proteomes" id="UP000653156"/>
    </source>
</evidence>
<dbReference type="Pfam" id="PF01035">
    <property type="entry name" value="DNA_binding_1"/>
    <property type="match status" value="1"/>
</dbReference>
<comment type="catalytic activity">
    <reaction evidence="1">
        <text>a 4-O-methyl-thymidine in DNA + L-cysteinyl-[protein] = a thymidine in DNA + S-methyl-L-cysteinyl-[protein]</text>
        <dbReference type="Rhea" id="RHEA:53428"/>
        <dbReference type="Rhea" id="RHEA-COMP:10131"/>
        <dbReference type="Rhea" id="RHEA-COMP:10132"/>
        <dbReference type="Rhea" id="RHEA-COMP:13555"/>
        <dbReference type="Rhea" id="RHEA-COMP:13556"/>
        <dbReference type="ChEBI" id="CHEBI:29950"/>
        <dbReference type="ChEBI" id="CHEBI:82612"/>
        <dbReference type="ChEBI" id="CHEBI:137386"/>
        <dbReference type="ChEBI" id="CHEBI:137387"/>
        <dbReference type="EC" id="2.1.1.63"/>
    </reaction>
</comment>
<dbReference type="InterPro" id="IPR014048">
    <property type="entry name" value="MethylDNA_cys_MeTrfase_DNA-bd"/>
</dbReference>
<accession>A0A892ZHI5</accession>
<dbReference type="EC" id="2.1.1.63" evidence="3"/>
<evidence type="ECO:0000256" key="4">
    <source>
        <dbReference type="ARBA" id="ARBA00022603"/>
    </source>
</evidence>
<evidence type="ECO:0000256" key="6">
    <source>
        <dbReference type="ARBA" id="ARBA00022763"/>
    </source>
</evidence>
<evidence type="ECO:0000256" key="1">
    <source>
        <dbReference type="ARBA" id="ARBA00001286"/>
    </source>
</evidence>
<keyword evidence="6" id="KW-0227">DNA damage</keyword>
<dbReference type="PROSITE" id="PS00374">
    <property type="entry name" value="MGMT"/>
    <property type="match status" value="1"/>
</dbReference>
<organism evidence="10 11">
    <name type="scientific">Paralysiella testudinis</name>
    <dbReference type="NCBI Taxonomy" id="2809020"/>
    <lineage>
        <taxon>Bacteria</taxon>
        <taxon>Pseudomonadati</taxon>
        <taxon>Pseudomonadota</taxon>
        <taxon>Betaproteobacteria</taxon>
        <taxon>Neisseriales</taxon>
        <taxon>Neisseriaceae</taxon>
        <taxon>Paralysiella</taxon>
    </lineage>
</organism>
<evidence type="ECO:0000256" key="2">
    <source>
        <dbReference type="ARBA" id="ARBA00008711"/>
    </source>
</evidence>
<dbReference type="Gene3D" id="1.10.10.10">
    <property type="entry name" value="Winged helix-like DNA-binding domain superfamily/Winged helix DNA-binding domain"/>
    <property type="match status" value="1"/>
</dbReference>
<dbReference type="SUPFAM" id="SSF46767">
    <property type="entry name" value="Methylated DNA-protein cysteine methyltransferase, C-terminal domain"/>
    <property type="match status" value="1"/>
</dbReference>
<dbReference type="GO" id="GO:0006281">
    <property type="term" value="P:DNA repair"/>
    <property type="evidence" value="ECO:0007669"/>
    <property type="project" value="UniProtKB-KW"/>
</dbReference>
<keyword evidence="11" id="KW-1185">Reference proteome</keyword>
<feature type="domain" description="Methylated-DNA-[protein]-cysteine S-methyltransferase DNA binding" evidence="9">
    <location>
        <begin position="72"/>
        <end position="154"/>
    </location>
</feature>
<dbReference type="InterPro" id="IPR036388">
    <property type="entry name" value="WH-like_DNA-bd_sf"/>
</dbReference>
<evidence type="ECO:0000256" key="7">
    <source>
        <dbReference type="ARBA" id="ARBA00023204"/>
    </source>
</evidence>
<evidence type="ECO:0000259" key="9">
    <source>
        <dbReference type="Pfam" id="PF01035"/>
    </source>
</evidence>
<dbReference type="GO" id="GO:0003908">
    <property type="term" value="F:methylated-DNA-[protein]-cysteine S-methyltransferase activity"/>
    <property type="evidence" value="ECO:0007669"/>
    <property type="project" value="UniProtKB-EC"/>
</dbReference>